<reference evidence="2" key="1">
    <citation type="journal article" date="2024" name="Proc. Natl. Acad. Sci. U.S.A.">
        <title>Extraordinary preservation of gene collinearity over three hundred million years revealed in homosporous lycophytes.</title>
        <authorList>
            <person name="Li C."/>
            <person name="Wickell D."/>
            <person name="Kuo L.Y."/>
            <person name="Chen X."/>
            <person name="Nie B."/>
            <person name="Liao X."/>
            <person name="Peng D."/>
            <person name="Ji J."/>
            <person name="Jenkins J."/>
            <person name="Williams M."/>
            <person name="Shu S."/>
            <person name="Plott C."/>
            <person name="Barry K."/>
            <person name="Rajasekar S."/>
            <person name="Grimwood J."/>
            <person name="Han X."/>
            <person name="Sun S."/>
            <person name="Hou Z."/>
            <person name="He W."/>
            <person name="Dai G."/>
            <person name="Sun C."/>
            <person name="Schmutz J."/>
            <person name="Leebens-Mack J.H."/>
            <person name="Li F.W."/>
            <person name="Wang L."/>
        </authorList>
    </citation>
    <scope>NUCLEOTIDE SEQUENCE [LARGE SCALE GENOMIC DNA]</scope>
    <source>
        <strain evidence="2">cv. PW_Plant_1</strain>
    </source>
</reference>
<organism evidence="1 2">
    <name type="scientific">Diphasiastrum complanatum</name>
    <name type="common">Issler's clubmoss</name>
    <name type="synonym">Lycopodium complanatum</name>
    <dbReference type="NCBI Taxonomy" id="34168"/>
    <lineage>
        <taxon>Eukaryota</taxon>
        <taxon>Viridiplantae</taxon>
        <taxon>Streptophyta</taxon>
        <taxon>Embryophyta</taxon>
        <taxon>Tracheophyta</taxon>
        <taxon>Lycopodiopsida</taxon>
        <taxon>Lycopodiales</taxon>
        <taxon>Lycopodiaceae</taxon>
        <taxon>Lycopodioideae</taxon>
        <taxon>Diphasiastrum</taxon>
    </lineage>
</organism>
<accession>A0ACC2EE95</accession>
<proteinExistence type="predicted"/>
<dbReference type="Proteomes" id="UP001162992">
    <property type="component" value="Chromosome 2"/>
</dbReference>
<comment type="caution">
    <text evidence="1">The sequence shown here is derived from an EMBL/GenBank/DDBJ whole genome shotgun (WGS) entry which is preliminary data.</text>
</comment>
<dbReference type="EMBL" id="CM055093">
    <property type="protein sequence ID" value="KAJ7564822.1"/>
    <property type="molecule type" value="Genomic_DNA"/>
</dbReference>
<gene>
    <name evidence="1" type="ORF">O6H91_02G035000</name>
</gene>
<evidence type="ECO:0000313" key="1">
    <source>
        <dbReference type="EMBL" id="KAJ7564822.1"/>
    </source>
</evidence>
<keyword evidence="2" id="KW-1185">Reference proteome</keyword>
<sequence length="536" mass="60752">MEMSTTSARDDLLGSIEAAKTRQLGAAYTAAFVAGLALLCWLSQRPALWLWKRRPKLPPGPPAWPLIGHLHLMGKLPHQSLHQLANKYGPIMYLRLGLVPVVVVSNAQMARACLQTHDEIFASRPRMKAADVLAYGHSSISFSPYNHYLQQMKKILKVHLLSVKRLEEGKYVRSEELSLLLQSILADHLHNRVINILDRVCTMSNNIISRLLIDRRIFNDDDEEKSESFKNMAERMSAYLGAVNIGDYLPFLEFLDLQGYDAKMRNLHKEMDAFLQKVIAIYGEERGENHGPRTTDVLEVLLSLADERSQNNQQLLNETSIKALILNIFIAGTRTTINTVHWAMSEILRHQDILDKARQELNDVIGTKRKVEESDIAKLTYLQAIVKETFRLHPPTPLLLPHESLQDCKIAGYDIPKRTRLLVNTWAVGRDPSVWERPLEFDPERFIRSSHIDVRGQHFELLPFGSGRRSCPGISMGLTVVHSTLASLIHSFDWYLPAGQRAEEMDMKESPGMGLIRASPLLAIATPRLNSQLYAD</sequence>
<protein>
    <submittedName>
        <fullName evidence="1">Uncharacterized protein</fullName>
    </submittedName>
</protein>
<evidence type="ECO:0000313" key="2">
    <source>
        <dbReference type="Proteomes" id="UP001162992"/>
    </source>
</evidence>
<name>A0ACC2EE95_DIPCM</name>